<name>A0A7R9LLF8_9ACAR</name>
<evidence type="ECO:0000256" key="3">
    <source>
        <dbReference type="ARBA" id="ARBA00023170"/>
    </source>
</evidence>
<dbReference type="OrthoDB" id="6352325at2759"/>
<dbReference type="SUPFAM" id="SSF48508">
    <property type="entry name" value="Nuclear receptor ligand-binding domain"/>
    <property type="match status" value="1"/>
</dbReference>
<gene>
    <name evidence="4" type="ORF">ONB1V03_LOCUS4367</name>
</gene>
<reference evidence="4" key="1">
    <citation type="submission" date="2020-11" db="EMBL/GenBank/DDBJ databases">
        <authorList>
            <person name="Tran Van P."/>
        </authorList>
    </citation>
    <scope>NUCLEOTIDE SEQUENCE</scope>
</reference>
<accession>A0A7R9LLF8</accession>
<keyword evidence="2" id="KW-0804">Transcription</keyword>
<protein>
    <submittedName>
        <fullName evidence="4">Uncharacterized protein</fullName>
    </submittedName>
</protein>
<dbReference type="InterPro" id="IPR035500">
    <property type="entry name" value="NHR-like_dom_sf"/>
</dbReference>
<evidence type="ECO:0000313" key="5">
    <source>
        <dbReference type="Proteomes" id="UP000728032"/>
    </source>
</evidence>
<dbReference type="EMBL" id="CAJPVJ010001487">
    <property type="protein sequence ID" value="CAG2164818.1"/>
    <property type="molecule type" value="Genomic_DNA"/>
</dbReference>
<dbReference type="EMBL" id="OC916312">
    <property type="protein sequence ID" value="CAD7643868.1"/>
    <property type="molecule type" value="Genomic_DNA"/>
</dbReference>
<organism evidence="4">
    <name type="scientific">Oppiella nova</name>
    <dbReference type="NCBI Taxonomy" id="334625"/>
    <lineage>
        <taxon>Eukaryota</taxon>
        <taxon>Metazoa</taxon>
        <taxon>Ecdysozoa</taxon>
        <taxon>Arthropoda</taxon>
        <taxon>Chelicerata</taxon>
        <taxon>Arachnida</taxon>
        <taxon>Acari</taxon>
        <taxon>Acariformes</taxon>
        <taxon>Sarcoptiformes</taxon>
        <taxon>Oribatida</taxon>
        <taxon>Brachypylina</taxon>
        <taxon>Oppioidea</taxon>
        <taxon>Oppiidae</taxon>
        <taxon>Oppiella</taxon>
    </lineage>
</organism>
<dbReference type="Proteomes" id="UP000728032">
    <property type="component" value="Unassembled WGS sequence"/>
</dbReference>
<keyword evidence="5" id="KW-1185">Reference proteome</keyword>
<evidence type="ECO:0000256" key="2">
    <source>
        <dbReference type="ARBA" id="ARBA00023163"/>
    </source>
</evidence>
<dbReference type="Gene3D" id="1.10.565.10">
    <property type="entry name" value="Retinoid X Receptor"/>
    <property type="match status" value="1"/>
</dbReference>
<evidence type="ECO:0000256" key="1">
    <source>
        <dbReference type="ARBA" id="ARBA00023015"/>
    </source>
</evidence>
<keyword evidence="3" id="KW-0675">Receptor</keyword>
<sequence length="96" mass="11548">MCKTINEYKELCEDDKIILLKTSCPEILCLYKVVNFDFDGEFWRVPIDSENGLIVSLDILKLQQKTYMYLLKRYLELKHNSKTESEIRFLRLMNYV</sequence>
<dbReference type="AlphaFoldDB" id="A0A7R9LLF8"/>
<keyword evidence="1" id="KW-0805">Transcription regulation</keyword>
<proteinExistence type="predicted"/>
<evidence type="ECO:0000313" key="4">
    <source>
        <dbReference type="EMBL" id="CAD7643868.1"/>
    </source>
</evidence>